<gene>
    <name evidence="1" type="ORF">Golax_016747</name>
</gene>
<evidence type="ECO:0000313" key="1">
    <source>
        <dbReference type="EMBL" id="MBA0704493.1"/>
    </source>
</evidence>
<protein>
    <submittedName>
        <fullName evidence="1">Uncharacterized protein</fullName>
    </submittedName>
</protein>
<dbReference type="Proteomes" id="UP000593574">
    <property type="component" value="Unassembled WGS sequence"/>
</dbReference>
<proteinExistence type="predicted"/>
<evidence type="ECO:0000313" key="2">
    <source>
        <dbReference type="Proteomes" id="UP000593574"/>
    </source>
</evidence>
<dbReference type="AlphaFoldDB" id="A0A7J8YY89"/>
<comment type="caution">
    <text evidence="1">The sequence shown here is derived from an EMBL/GenBank/DDBJ whole genome shotgun (WGS) entry which is preliminary data.</text>
</comment>
<name>A0A7J8YY89_9ROSI</name>
<sequence>MALPLPLAASTNSELNLKVIF</sequence>
<keyword evidence="2" id="KW-1185">Reference proteome</keyword>
<dbReference type="EMBL" id="JABEZV010000001">
    <property type="protein sequence ID" value="MBA0704493.1"/>
    <property type="molecule type" value="Genomic_DNA"/>
</dbReference>
<reference evidence="1 2" key="1">
    <citation type="journal article" date="2019" name="Genome Biol. Evol.">
        <title>Insights into the evolution of the New World diploid cottons (Gossypium, subgenus Houzingenia) based on genome sequencing.</title>
        <authorList>
            <person name="Grover C.E."/>
            <person name="Arick M.A. 2nd"/>
            <person name="Thrash A."/>
            <person name="Conover J.L."/>
            <person name="Sanders W.S."/>
            <person name="Peterson D.G."/>
            <person name="Frelichowski J.E."/>
            <person name="Scheffler J.A."/>
            <person name="Scheffler B.E."/>
            <person name="Wendel J.F."/>
        </authorList>
    </citation>
    <scope>NUCLEOTIDE SEQUENCE [LARGE SCALE GENOMIC DNA]</scope>
    <source>
        <strain evidence="1">4</strain>
        <tissue evidence="1">Leaf</tissue>
    </source>
</reference>
<organism evidence="1 2">
    <name type="scientific">Gossypium laxum</name>
    <dbReference type="NCBI Taxonomy" id="34288"/>
    <lineage>
        <taxon>Eukaryota</taxon>
        <taxon>Viridiplantae</taxon>
        <taxon>Streptophyta</taxon>
        <taxon>Embryophyta</taxon>
        <taxon>Tracheophyta</taxon>
        <taxon>Spermatophyta</taxon>
        <taxon>Magnoliopsida</taxon>
        <taxon>eudicotyledons</taxon>
        <taxon>Gunneridae</taxon>
        <taxon>Pentapetalae</taxon>
        <taxon>rosids</taxon>
        <taxon>malvids</taxon>
        <taxon>Malvales</taxon>
        <taxon>Malvaceae</taxon>
        <taxon>Malvoideae</taxon>
        <taxon>Gossypium</taxon>
    </lineage>
</organism>
<accession>A0A7J8YY89</accession>